<sequence length="207" mass="24520">MDSAQKLHQILQQHLPQESINYCLELWKKNPFNFSVTRSRKSKFGDFRWRKDRPLQSITINGDLNPFQFLITFIHEVAHLHAFVRHGLTIAPHGNEWKRTFQELMHPLLRKEVFPMDILIPLSRHMRNPKATSVGDLFLTKELNKYNLQIPEKTGVFLADIQPEKVFELNGRKFRKKETRRTRVLCEEISTGKRYLISQMAQVKLEN</sequence>
<dbReference type="RefSeq" id="WP_259415117.1">
    <property type="nucleotide sequence ID" value="NZ_JANWGH010000003.1"/>
</dbReference>
<evidence type="ECO:0000259" key="1">
    <source>
        <dbReference type="Pfam" id="PF10263"/>
    </source>
</evidence>
<protein>
    <submittedName>
        <fullName evidence="2">SprT-like domain-containing protein</fullName>
    </submittedName>
</protein>
<dbReference type="Pfam" id="PF10263">
    <property type="entry name" value="SprT-like"/>
    <property type="match status" value="1"/>
</dbReference>
<gene>
    <name evidence="2" type="ORF">NY014_13530</name>
</gene>
<evidence type="ECO:0000313" key="2">
    <source>
        <dbReference type="EMBL" id="MCS5491461.1"/>
    </source>
</evidence>
<dbReference type="InterPro" id="IPR006640">
    <property type="entry name" value="SprT-like_domain"/>
</dbReference>
<dbReference type="Proteomes" id="UP001206788">
    <property type="component" value="Unassembled WGS sequence"/>
</dbReference>
<keyword evidence="3" id="KW-1185">Reference proteome</keyword>
<proteinExistence type="predicted"/>
<reference evidence="2 3" key="1">
    <citation type="submission" date="2022-08" db="EMBL/GenBank/DDBJ databases">
        <title>Algoriphagus sp. CAU 1643 isolated from mud.</title>
        <authorList>
            <person name="Kim W."/>
        </authorList>
    </citation>
    <scope>NUCLEOTIDE SEQUENCE [LARGE SCALE GENOMIC DNA]</scope>
    <source>
        <strain evidence="2 3">CAU 1643</strain>
    </source>
</reference>
<comment type="caution">
    <text evidence="2">The sequence shown here is derived from an EMBL/GenBank/DDBJ whole genome shotgun (WGS) entry which is preliminary data.</text>
</comment>
<accession>A0ABT2G852</accession>
<organism evidence="2 3">
    <name type="scientific">Algoriphagus limi</name>
    <dbReference type="NCBI Taxonomy" id="2975273"/>
    <lineage>
        <taxon>Bacteria</taxon>
        <taxon>Pseudomonadati</taxon>
        <taxon>Bacteroidota</taxon>
        <taxon>Cytophagia</taxon>
        <taxon>Cytophagales</taxon>
        <taxon>Cyclobacteriaceae</taxon>
        <taxon>Algoriphagus</taxon>
    </lineage>
</organism>
<dbReference type="EMBL" id="JANWGH010000003">
    <property type="protein sequence ID" value="MCS5491461.1"/>
    <property type="molecule type" value="Genomic_DNA"/>
</dbReference>
<name>A0ABT2G852_9BACT</name>
<feature type="domain" description="SprT-like" evidence="1">
    <location>
        <begin position="37"/>
        <end position="105"/>
    </location>
</feature>
<evidence type="ECO:0000313" key="3">
    <source>
        <dbReference type="Proteomes" id="UP001206788"/>
    </source>
</evidence>